<keyword evidence="4 10" id="KW-1133">Transmembrane helix</keyword>
<dbReference type="InterPro" id="IPR050368">
    <property type="entry name" value="ClC-type_chloride_channel"/>
</dbReference>
<feature type="transmembrane region" description="Helical" evidence="10">
    <location>
        <begin position="226"/>
        <end position="246"/>
    </location>
</feature>
<dbReference type="PANTHER" id="PTHR43427:SF6">
    <property type="entry name" value="CHLORIDE CHANNEL PROTEIN CLC-E"/>
    <property type="match status" value="1"/>
</dbReference>
<evidence type="ECO:0000256" key="1">
    <source>
        <dbReference type="ARBA" id="ARBA00004141"/>
    </source>
</evidence>
<protein>
    <submittedName>
        <fullName evidence="11">H+/Cl- antiporter ClcA (ClcA)</fullName>
    </submittedName>
</protein>
<dbReference type="Proteomes" id="UP001314241">
    <property type="component" value="Unassembled WGS sequence"/>
</dbReference>
<dbReference type="SUPFAM" id="SSF81340">
    <property type="entry name" value="Clc chloride channel"/>
    <property type="match status" value="1"/>
</dbReference>
<feature type="transmembrane region" description="Helical" evidence="10">
    <location>
        <begin position="305"/>
        <end position="326"/>
    </location>
</feature>
<organism evidence="11 12">
    <name type="scientific">Eupransor demetentiae</name>
    <dbReference type="NCBI Taxonomy" id="3109584"/>
    <lineage>
        <taxon>Bacteria</taxon>
        <taxon>Bacillati</taxon>
        <taxon>Bacillota</taxon>
        <taxon>Bacilli</taxon>
        <taxon>Lactobacillales</taxon>
        <taxon>Lactobacillaceae</taxon>
        <taxon>Eupransor</taxon>
    </lineage>
</organism>
<accession>A0ABP0ERC1</accession>
<evidence type="ECO:0000313" key="12">
    <source>
        <dbReference type="Proteomes" id="UP001314241"/>
    </source>
</evidence>
<dbReference type="PRINTS" id="PR00762">
    <property type="entry name" value="CLCHANNEL"/>
</dbReference>
<keyword evidence="2" id="KW-0813">Transport</keyword>
<name>A0ABP0ERC1_9LACO</name>
<feature type="transmembrane region" description="Helical" evidence="10">
    <location>
        <begin position="398"/>
        <end position="417"/>
    </location>
</feature>
<evidence type="ECO:0000256" key="10">
    <source>
        <dbReference type="SAM" id="Phobius"/>
    </source>
</evidence>
<keyword evidence="5" id="KW-0406">Ion transport</keyword>
<feature type="transmembrane region" description="Helical" evidence="10">
    <location>
        <begin position="62"/>
        <end position="82"/>
    </location>
</feature>
<evidence type="ECO:0000256" key="3">
    <source>
        <dbReference type="ARBA" id="ARBA00022692"/>
    </source>
</evidence>
<keyword evidence="7" id="KW-0869">Chloride channel</keyword>
<feature type="transmembrane region" description="Helical" evidence="10">
    <location>
        <begin position="267"/>
        <end position="285"/>
    </location>
</feature>
<gene>
    <name evidence="11" type="ORF">R54876_GBNLAHCA_01476</name>
</gene>
<feature type="transmembrane region" description="Helical" evidence="10">
    <location>
        <begin position="12"/>
        <end position="37"/>
    </location>
</feature>
<reference evidence="11 12" key="1">
    <citation type="submission" date="2024-01" db="EMBL/GenBank/DDBJ databases">
        <authorList>
            <person name="Botero Cardona J."/>
        </authorList>
    </citation>
    <scope>NUCLEOTIDE SEQUENCE [LARGE SCALE GENOMIC DNA]</scope>
    <source>
        <strain evidence="11 12">LMG 33000</strain>
    </source>
</reference>
<dbReference type="EMBL" id="CAWVOH010000004">
    <property type="protein sequence ID" value="CAK8054893.1"/>
    <property type="molecule type" value="Genomic_DNA"/>
</dbReference>
<keyword evidence="6 10" id="KW-0472">Membrane</keyword>
<feature type="transmembrane region" description="Helical" evidence="10">
    <location>
        <begin position="102"/>
        <end position="120"/>
    </location>
</feature>
<keyword evidence="3 10" id="KW-0812">Transmembrane</keyword>
<evidence type="ECO:0000256" key="9">
    <source>
        <dbReference type="ARBA" id="ARBA00023303"/>
    </source>
</evidence>
<feature type="transmembrane region" description="Helical" evidence="10">
    <location>
        <begin position="363"/>
        <end position="386"/>
    </location>
</feature>
<sequence length="422" mass="44456">MDSQQKQSESSFLILALSTVVLGLAVGLAAMLLSFFLENIEAFFLNFHESTANPGPAGTWPWRRLISVTIGGIIAAGAWWAIRRPNQPKIVGIKGALAGKRMPVLGTIVHVVTQIFYVGTGGSVGRELAPRQAGVLLGQIWQRILDRLGWRNLSAEDEKLLLAAAAGAGFAGVYIAPITGMLFSVEMLVKKTTMKTVSVSMGMAMIAMLVGSIAKGFHPYYLVGDGKFSVTILFIATVIGPLAGVFGAIARKAFAWAEKTQVQSAKIFAFLPAMALITGIVAFFTPDIMGNGRALAQGALNAESGKVVIFLLILAVLKLVITFATLKAGGSGGTLTPAIATGAVLGLLVGAALHIYFPSIPLWQSTALGAAAFLAASQEAPLMALFMIFEISHLESSALLPLAWVVTLSAIASRIYLKLSKK</sequence>
<feature type="transmembrane region" description="Helical" evidence="10">
    <location>
        <begin position="197"/>
        <end position="214"/>
    </location>
</feature>
<dbReference type="Pfam" id="PF00654">
    <property type="entry name" value="Voltage_CLC"/>
    <property type="match status" value="1"/>
</dbReference>
<evidence type="ECO:0000256" key="2">
    <source>
        <dbReference type="ARBA" id="ARBA00022448"/>
    </source>
</evidence>
<evidence type="ECO:0000256" key="4">
    <source>
        <dbReference type="ARBA" id="ARBA00022989"/>
    </source>
</evidence>
<keyword evidence="12" id="KW-1185">Reference proteome</keyword>
<dbReference type="RefSeq" id="WP_349642436.1">
    <property type="nucleotide sequence ID" value="NZ_CAWVOH010000004.1"/>
</dbReference>
<dbReference type="InterPro" id="IPR001807">
    <property type="entry name" value="ClC"/>
</dbReference>
<evidence type="ECO:0000256" key="6">
    <source>
        <dbReference type="ARBA" id="ARBA00023136"/>
    </source>
</evidence>
<feature type="transmembrane region" description="Helical" evidence="10">
    <location>
        <begin position="160"/>
        <end position="185"/>
    </location>
</feature>
<feature type="transmembrane region" description="Helical" evidence="10">
    <location>
        <begin position="338"/>
        <end position="357"/>
    </location>
</feature>
<comment type="caution">
    <text evidence="11">The sequence shown here is derived from an EMBL/GenBank/DDBJ whole genome shotgun (WGS) entry which is preliminary data.</text>
</comment>
<dbReference type="InterPro" id="IPR014743">
    <property type="entry name" value="Cl-channel_core"/>
</dbReference>
<evidence type="ECO:0000256" key="5">
    <source>
        <dbReference type="ARBA" id="ARBA00023065"/>
    </source>
</evidence>
<evidence type="ECO:0000256" key="7">
    <source>
        <dbReference type="ARBA" id="ARBA00023173"/>
    </source>
</evidence>
<dbReference type="PANTHER" id="PTHR43427">
    <property type="entry name" value="CHLORIDE CHANNEL PROTEIN CLC-E"/>
    <property type="match status" value="1"/>
</dbReference>
<dbReference type="Gene3D" id="1.10.3080.10">
    <property type="entry name" value="Clc chloride channel"/>
    <property type="match status" value="1"/>
</dbReference>
<evidence type="ECO:0000256" key="8">
    <source>
        <dbReference type="ARBA" id="ARBA00023214"/>
    </source>
</evidence>
<keyword evidence="9" id="KW-0407">Ion channel</keyword>
<keyword evidence="8" id="KW-0868">Chloride</keyword>
<comment type="subcellular location">
    <subcellularLocation>
        <location evidence="1">Membrane</location>
        <topology evidence="1">Multi-pass membrane protein</topology>
    </subcellularLocation>
</comment>
<proteinExistence type="predicted"/>
<evidence type="ECO:0000313" key="11">
    <source>
        <dbReference type="EMBL" id="CAK8054893.1"/>
    </source>
</evidence>